<sequence length="251" mass="27618">MDLGPSFRKFRAVSFTCIAVVALAWTALTCVVLYMHWGDADRTQSSLIVVLLCVNVVTVILIPALILVEFRVWLDAARMAFLLLAHFCAAVGFTLWATKYQCPTTDDGICSLMNIYVLLASWVNPLLILTYSTCLAVGARRRYNVSFPSPSTEEKYDIEQPLPTPTTAGLPIMEVPRSQRGSLASTVHKHMSARMSRQPWLTALPPLSAPPLPLAEPGMESPSSKDDASSSKRKSTRSSARLSKPLPSKFF</sequence>
<dbReference type="Proteomes" id="UP000053257">
    <property type="component" value="Unassembled WGS sequence"/>
</dbReference>
<accession>A0A0C3PN45</accession>
<feature type="transmembrane region" description="Helical" evidence="2">
    <location>
        <begin position="12"/>
        <end position="35"/>
    </location>
</feature>
<evidence type="ECO:0000313" key="4">
    <source>
        <dbReference type="Proteomes" id="UP000053257"/>
    </source>
</evidence>
<name>A0A0C3PN45_PHLG1</name>
<proteinExistence type="predicted"/>
<feature type="region of interest" description="Disordered" evidence="1">
    <location>
        <begin position="148"/>
        <end position="171"/>
    </location>
</feature>
<reference evidence="3 4" key="1">
    <citation type="journal article" date="2014" name="PLoS Genet.">
        <title>Analysis of the Phlebiopsis gigantea genome, transcriptome and secretome provides insight into its pioneer colonization strategies of wood.</title>
        <authorList>
            <person name="Hori C."/>
            <person name="Ishida T."/>
            <person name="Igarashi K."/>
            <person name="Samejima M."/>
            <person name="Suzuki H."/>
            <person name="Master E."/>
            <person name="Ferreira P."/>
            <person name="Ruiz-Duenas F.J."/>
            <person name="Held B."/>
            <person name="Canessa P."/>
            <person name="Larrondo L.F."/>
            <person name="Schmoll M."/>
            <person name="Druzhinina I.S."/>
            <person name="Kubicek C.P."/>
            <person name="Gaskell J.A."/>
            <person name="Kersten P."/>
            <person name="St John F."/>
            <person name="Glasner J."/>
            <person name="Sabat G."/>
            <person name="Splinter BonDurant S."/>
            <person name="Syed K."/>
            <person name="Yadav J."/>
            <person name="Mgbeahuruike A.C."/>
            <person name="Kovalchuk A."/>
            <person name="Asiegbu F.O."/>
            <person name="Lackner G."/>
            <person name="Hoffmeister D."/>
            <person name="Rencoret J."/>
            <person name="Gutierrez A."/>
            <person name="Sun H."/>
            <person name="Lindquist E."/>
            <person name="Barry K."/>
            <person name="Riley R."/>
            <person name="Grigoriev I.V."/>
            <person name="Henrissat B."/>
            <person name="Kues U."/>
            <person name="Berka R.M."/>
            <person name="Martinez A.T."/>
            <person name="Covert S.F."/>
            <person name="Blanchette R.A."/>
            <person name="Cullen D."/>
        </authorList>
    </citation>
    <scope>NUCLEOTIDE SEQUENCE [LARGE SCALE GENOMIC DNA]</scope>
    <source>
        <strain evidence="3 4">11061_1 CR5-6</strain>
    </source>
</reference>
<dbReference type="AlphaFoldDB" id="A0A0C3PN45"/>
<protein>
    <submittedName>
        <fullName evidence="3">Uncharacterized protein</fullName>
    </submittedName>
</protein>
<dbReference type="STRING" id="745531.A0A0C3PN45"/>
<feature type="transmembrane region" description="Helical" evidence="2">
    <location>
        <begin position="47"/>
        <end position="68"/>
    </location>
</feature>
<gene>
    <name evidence="3" type="ORF">PHLGIDRAFT_19020</name>
</gene>
<evidence type="ECO:0000256" key="1">
    <source>
        <dbReference type="SAM" id="MobiDB-lite"/>
    </source>
</evidence>
<feature type="transmembrane region" description="Helical" evidence="2">
    <location>
        <begin position="117"/>
        <end position="139"/>
    </location>
</feature>
<evidence type="ECO:0000313" key="3">
    <source>
        <dbReference type="EMBL" id="KIP08183.1"/>
    </source>
</evidence>
<keyword evidence="2" id="KW-0812">Transmembrane</keyword>
<feature type="region of interest" description="Disordered" evidence="1">
    <location>
        <begin position="202"/>
        <end position="251"/>
    </location>
</feature>
<dbReference type="EMBL" id="KN840484">
    <property type="protein sequence ID" value="KIP08183.1"/>
    <property type="molecule type" value="Genomic_DNA"/>
</dbReference>
<keyword evidence="2" id="KW-1133">Transmembrane helix</keyword>
<feature type="transmembrane region" description="Helical" evidence="2">
    <location>
        <begin position="80"/>
        <end position="97"/>
    </location>
</feature>
<keyword evidence="2" id="KW-0472">Membrane</keyword>
<dbReference type="OrthoDB" id="3065653at2759"/>
<organism evidence="3 4">
    <name type="scientific">Phlebiopsis gigantea (strain 11061_1 CR5-6)</name>
    <name type="common">White-rot fungus</name>
    <name type="synonym">Peniophora gigantea</name>
    <dbReference type="NCBI Taxonomy" id="745531"/>
    <lineage>
        <taxon>Eukaryota</taxon>
        <taxon>Fungi</taxon>
        <taxon>Dikarya</taxon>
        <taxon>Basidiomycota</taxon>
        <taxon>Agaricomycotina</taxon>
        <taxon>Agaricomycetes</taxon>
        <taxon>Polyporales</taxon>
        <taxon>Phanerochaetaceae</taxon>
        <taxon>Phlebiopsis</taxon>
    </lineage>
</organism>
<evidence type="ECO:0000256" key="2">
    <source>
        <dbReference type="SAM" id="Phobius"/>
    </source>
</evidence>
<keyword evidence="4" id="KW-1185">Reference proteome</keyword>
<dbReference type="HOGENOM" id="CLU_072392_1_0_1"/>